<reference evidence="2 3" key="1">
    <citation type="submission" date="2019-10" db="EMBL/GenBank/DDBJ databases">
        <title>New species of Slilvanegrellaceae.</title>
        <authorList>
            <person name="Pitt A."/>
            <person name="Hahn M.W."/>
        </authorList>
    </citation>
    <scope>NUCLEOTIDE SEQUENCE [LARGE SCALE GENOMIC DNA]</scope>
    <source>
        <strain evidence="2 3">SP-Ram-0.45-NSY-1</strain>
    </source>
</reference>
<evidence type="ECO:0000313" key="2">
    <source>
        <dbReference type="EMBL" id="KAB8037621.1"/>
    </source>
</evidence>
<dbReference type="Gene3D" id="3.40.710.10">
    <property type="entry name" value="DD-peptidase/beta-lactamase superfamily"/>
    <property type="match status" value="1"/>
</dbReference>
<sequence>MNIQKKLENIIYKEGKLFGATGLSFTIQSPLLNKGKPQTYNVGLQSLEGSPVTNDSLFQIGSASKTFLSVVMLQLESEEKISLEDPVSKFFPNNYPLWHEIKIKHLLNMTSGIPNFTNDGTEISIKNIHNLDLEISADEILNSIQNNSLLFTTGSYFYYSNTNYVLAKKIIEHVTQNTLSHEISKRIIEKLNLKNTFYINHLPKNEIHINKHNHIMNGYNYYDKEFLGKETINNSLSVASGPGSLVSNSSNLNTFIRSLFSEDNHLLLSPFQIKQMLNFNFYEKEIDSSITMPQKITDHFIEDGYGLGIYTNSLNEFSHSGMTDGFLSEMKYLKETNTSYVYLMNASNEKQEKELISVIEELLALLH</sequence>
<protein>
    <submittedName>
        <fullName evidence="2">Serine hydrolase</fullName>
    </submittedName>
</protein>
<dbReference type="RefSeq" id="WP_153420696.1">
    <property type="nucleotide sequence ID" value="NZ_WFLM01000004.1"/>
</dbReference>
<dbReference type="Proteomes" id="UP000437748">
    <property type="component" value="Unassembled WGS sequence"/>
</dbReference>
<accession>A0A6N6VTW5</accession>
<dbReference type="Pfam" id="PF00144">
    <property type="entry name" value="Beta-lactamase"/>
    <property type="match status" value="1"/>
</dbReference>
<dbReference type="PANTHER" id="PTHR46825:SF7">
    <property type="entry name" value="D-ALANYL-D-ALANINE CARBOXYPEPTIDASE"/>
    <property type="match status" value="1"/>
</dbReference>
<evidence type="ECO:0000259" key="1">
    <source>
        <dbReference type="Pfam" id="PF00144"/>
    </source>
</evidence>
<dbReference type="InterPro" id="IPR050491">
    <property type="entry name" value="AmpC-like"/>
</dbReference>
<gene>
    <name evidence="2" type="ORF">GCL60_10630</name>
</gene>
<dbReference type="OrthoDB" id="5288296at2"/>
<evidence type="ECO:0000313" key="3">
    <source>
        <dbReference type="Proteomes" id="UP000437748"/>
    </source>
</evidence>
<keyword evidence="2" id="KW-0378">Hydrolase</keyword>
<feature type="domain" description="Beta-lactamase-related" evidence="1">
    <location>
        <begin position="33"/>
        <end position="353"/>
    </location>
</feature>
<comment type="caution">
    <text evidence="2">The sequence shown here is derived from an EMBL/GenBank/DDBJ whole genome shotgun (WGS) entry which is preliminary data.</text>
</comment>
<dbReference type="EMBL" id="WFLM01000004">
    <property type="protein sequence ID" value="KAB8037621.1"/>
    <property type="molecule type" value="Genomic_DNA"/>
</dbReference>
<name>A0A6N6VTW5_9BACT</name>
<organism evidence="2 3">
    <name type="scientific">Silvanigrella paludirubra</name>
    <dbReference type="NCBI Taxonomy" id="2499159"/>
    <lineage>
        <taxon>Bacteria</taxon>
        <taxon>Pseudomonadati</taxon>
        <taxon>Bdellovibrionota</taxon>
        <taxon>Oligoflexia</taxon>
        <taxon>Silvanigrellales</taxon>
        <taxon>Silvanigrellaceae</taxon>
        <taxon>Silvanigrella</taxon>
    </lineage>
</organism>
<dbReference type="GO" id="GO:0016787">
    <property type="term" value="F:hydrolase activity"/>
    <property type="evidence" value="ECO:0007669"/>
    <property type="project" value="UniProtKB-KW"/>
</dbReference>
<dbReference type="InterPro" id="IPR012338">
    <property type="entry name" value="Beta-lactam/transpept-like"/>
</dbReference>
<dbReference type="SUPFAM" id="SSF56601">
    <property type="entry name" value="beta-lactamase/transpeptidase-like"/>
    <property type="match status" value="1"/>
</dbReference>
<dbReference type="AlphaFoldDB" id="A0A6N6VTW5"/>
<dbReference type="InterPro" id="IPR001466">
    <property type="entry name" value="Beta-lactam-related"/>
</dbReference>
<keyword evidence="3" id="KW-1185">Reference proteome</keyword>
<proteinExistence type="predicted"/>
<dbReference type="PANTHER" id="PTHR46825">
    <property type="entry name" value="D-ALANYL-D-ALANINE-CARBOXYPEPTIDASE/ENDOPEPTIDASE AMPH"/>
    <property type="match status" value="1"/>
</dbReference>